<gene>
    <name evidence="1" type="ORF">ACAOBT_LOCUS24416</name>
</gene>
<protein>
    <submittedName>
        <fullName evidence="1">Uncharacterized protein</fullName>
    </submittedName>
</protein>
<comment type="caution">
    <text evidence="1">The sequence shown here is derived from an EMBL/GenBank/DDBJ whole genome shotgun (WGS) entry which is preliminary data.</text>
</comment>
<reference evidence="1" key="1">
    <citation type="submission" date="2022-03" db="EMBL/GenBank/DDBJ databases">
        <authorList>
            <person name="Sayadi A."/>
        </authorList>
    </citation>
    <scope>NUCLEOTIDE SEQUENCE</scope>
</reference>
<dbReference type="EMBL" id="CAKOFQ010007332">
    <property type="protein sequence ID" value="CAH1998476.1"/>
    <property type="molecule type" value="Genomic_DNA"/>
</dbReference>
<evidence type="ECO:0000313" key="2">
    <source>
        <dbReference type="Proteomes" id="UP001152888"/>
    </source>
</evidence>
<name>A0A9P0PYB3_ACAOB</name>
<dbReference type="OrthoDB" id="1607513at2759"/>
<sequence>MPYIGKPLPEKISMALDEQQKLLNSVLAVKSLDFMEGKRSRLLKRERCIFAGASVMKTFVTVIKREEEISHCAVYKELLANDV</sequence>
<proteinExistence type="predicted"/>
<accession>A0A9P0PYB3</accession>
<organism evidence="1 2">
    <name type="scientific">Acanthoscelides obtectus</name>
    <name type="common">Bean weevil</name>
    <name type="synonym">Bruchus obtectus</name>
    <dbReference type="NCBI Taxonomy" id="200917"/>
    <lineage>
        <taxon>Eukaryota</taxon>
        <taxon>Metazoa</taxon>
        <taxon>Ecdysozoa</taxon>
        <taxon>Arthropoda</taxon>
        <taxon>Hexapoda</taxon>
        <taxon>Insecta</taxon>
        <taxon>Pterygota</taxon>
        <taxon>Neoptera</taxon>
        <taxon>Endopterygota</taxon>
        <taxon>Coleoptera</taxon>
        <taxon>Polyphaga</taxon>
        <taxon>Cucujiformia</taxon>
        <taxon>Chrysomeloidea</taxon>
        <taxon>Chrysomelidae</taxon>
        <taxon>Bruchinae</taxon>
        <taxon>Bruchini</taxon>
        <taxon>Acanthoscelides</taxon>
    </lineage>
</organism>
<dbReference type="AlphaFoldDB" id="A0A9P0PYB3"/>
<evidence type="ECO:0000313" key="1">
    <source>
        <dbReference type="EMBL" id="CAH1998476.1"/>
    </source>
</evidence>
<dbReference type="Proteomes" id="UP001152888">
    <property type="component" value="Unassembled WGS sequence"/>
</dbReference>
<keyword evidence="2" id="KW-1185">Reference proteome</keyword>